<gene>
    <name evidence="3" type="ORF">K8U72_06460</name>
</gene>
<evidence type="ECO:0000256" key="1">
    <source>
        <dbReference type="SAM" id="Phobius"/>
    </source>
</evidence>
<comment type="caution">
    <text evidence="3">The sequence shown here is derived from an EMBL/GenBank/DDBJ whole genome shotgun (WGS) entry which is preliminary data.</text>
</comment>
<dbReference type="InterPro" id="IPR025588">
    <property type="entry name" value="YcxB-like_C"/>
</dbReference>
<evidence type="ECO:0000313" key="4">
    <source>
        <dbReference type="Proteomes" id="UP000697330"/>
    </source>
</evidence>
<dbReference type="Proteomes" id="UP000697330">
    <property type="component" value="Unassembled WGS sequence"/>
</dbReference>
<feature type="transmembrane region" description="Helical" evidence="1">
    <location>
        <begin position="51"/>
        <end position="70"/>
    </location>
</feature>
<name>A0A921GFR7_9ACTN</name>
<evidence type="ECO:0000259" key="2">
    <source>
        <dbReference type="Pfam" id="PF14317"/>
    </source>
</evidence>
<keyword evidence="1" id="KW-1133">Transmembrane helix</keyword>
<sequence>MAKKSAVRRRSEQSEFSDDAFENVRASMTYDYNELVLARAAERIHPRTKQYLTFVNLASLLILVFCAWNFRDNNALLIVLAVIAFALLYVWANWNTIQLRVARRGSLALEGPNERRHVVVCDDAVHVQTNLGSSTTYPLSDLKWVSATDECLLASFGRRRYVYIPRRCLSENRYRDLIRFLEDQR</sequence>
<feature type="domain" description="YcxB-like C-terminal" evidence="2">
    <location>
        <begin position="122"/>
        <end position="181"/>
    </location>
</feature>
<keyword evidence="1" id="KW-0812">Transmembrane</keyword>
<proteinExistence type="predicted"/>
<evidence type="ECO:0000313" key="3">
    <source>
        <dbReference type="EMBL" id="HJF45410.1"/>
    </source>
</evidence>
<organism evidence="3 4">
    <name type="scientific">Thermophilibacter provencensis</name>
    <dbReference type="NCBI Taxonomy" id="1852386"/>
    <lineage>
        <taxon>Bacteria</taxon>
        <taxon>Bacillati</taxon>
        <taxon>Actinomycetota</taxon>
        <taxon>Coriobacteriia</taxon>
        <taxon>Coriobacteriales</taxon>
        <taxon>Atopobiaceae</taxon>
        <taxon>Thermophilibacter</taxon>
    </lineage>
</organism>
<dbReference type="AlphaFoldDB" id="A0A921GFR7"/>
<reference evidence="3" key="2">
    <citation type="submission" date="2021-09" db="EMBL/GenBank/DDBJ databases">
        <authorList>
            <person name="Gilroy R."/>
        </authorList>
    </citation>
    <scope>NUCLEOTIDE SEQUENCE</scope>
    <source>
        <strain evidence="3">CHK124-7917</strain>
    </source>
</reference>
<reference evidence="3" key="1">
    <citation type="journal article" date="2021" name="PeerJ">
        <title>Extensive microbial diversity within the chicken gut microbiome revealed by metagenomics and culture.</title>
        <authorList>
            <person name="Gilroy R."/>
            <person name="Ravi A."/>
            <person name="Getino M."/>
            <person name="Pursley I."/>
            <person name="Horton D.L."/>
            <person name="Alikhan N.F."/>
            <person name="Baker D."/>
            <person name="Gharbi K."/>
            <person name="Hall N."/>
            <person name="Watson M."/>
            <person name="Adriaenssens E.M."/>
            <person name="Foster-Nyarko E."/>
            <person name="Jarju S."/>
            <person name="Secka A."/>
            <person name="Antonio M."/>
            <person name="Oren A."/>
            <person name="Chaudhuri R.R."/>
            <person name="La Ragione R."/>
            <person name="Hildebrand F."/>
            <person name="Pallen M.J."/>
        </authorList>
    </citation>
    <scope>NUCLEOTIDE SEQUENCE</scope>
    <source>
        <strain evidence="3">CHK124-7917</strain>
    </source>
</reference>
<dbReference type="Pfam" id="PF14317">
    <property type="entry name" value="YcxB"/>
    <property type="match status" value="1"/>
</dbReference>
<keyword evidence="1" id="KW-0472">Membrane</keyword>
<protein>
    <submittedName>
        <fullName evidence="3">YcxB family protein</fullName>
    </submittedName>
</protein>
<accession>A0A921GFR7</accession>
<dbReference type="RefSeq" id="WP_274959186.1">
    <property type="nucleotide sequence ID" value="NZ_DYWQ01000094.1"/>
</dbReference>
<dbReference type="EMBL" id="DYWQ01000094">
    <property type="protein sequence ID" value="HJF45410.1"/>
    <property type="molecule type" value="Genomic_DNA"/>
</dbReference>
<feature type="transmembrane region" description="Helical" evidence="1">
    <location>
        <begin position="76"/>
        <end position="94"/>
    </location>
</feature>